<evidence type="ECO:0000256" key="3">
    <source>
        <dbReference type="ARBA" id="ARBA00022692"/>
    </source>
</evidence>
<keyword evidence="2" id="KW-1003">Cell membrane</keyword>
<protein>
    <submittedName>
        <fullName evidence="8">Calcium-transporting ATPase</fullName>
    </submittedName>
</protein>
<dbReference type="EMBL" id="LBZK01000014">
    <property type="protein sequence ID" value="KKR70901.1"/>
    <property type="molecule type" value="Genomic_DNA"/>
</dbReference>
<evidence type="ECO:0000259" key="7">
    <source>
        <dbReference type="Pfam" id="PF00689"/>
    </source>
</evidence>
<feature type="domain" description="Cation-transporting P-type ATPase C-terminal" evidence="7">
    <location>
        <begin position="80"/>
        <end position="229"/>
    </location>
</feature>
<evidence type="ECO:0000256" key="2">
    <source>
        <dbReference type="ARBA" id="ARBA00022475"/>
    </source>
</evidence>
<dbReference type="InterPro" id="IPR023298">
    <property type="entry name" value="ATPase_P-typ_TM_dom_sf"/>
</dbReference>
<gene>
    <name evidence="8" type="ORF">UU12_C0014G0011</name>
</gene>
<keyword evidence="3 6" id="KW-0812">Transmembrane</keyword>
<comment type="subcellular location">
    <subcellularLocation>
        <location evidence="1">Cell membrane</location>
        <topology evidence="1">Multi-pass membrane protein</topology>
    </subcellularLocation>
</comment>
<evidence type="ECO:0000256" key="4">
    <source>
        <dbReference type="ARBA" id="ARBA00022989"/>
    </source>
</evidence>
<reference evidence="8 9" key="1">
    <citation type="journal article" date="2015" name="Nature">
        <title>rRNA introns, odd ribosomes, and small enigmatic genomes across a large radiation of phyla.</title>
        <authorList>
            <person name="Brown C.T."/>
            <person name="Hug L.A."/>
            <person name="Thomas B.C."/>
            <person name="Sharon I."/>
            <person name="Castelle C.J."/>
            <person name="Singh A."/>
            <person name="Wilkins M.J."/>
            <person name="Williams K.H."/>
            <person name="Banfield J.F."/>
        </authorList>
    </citation>
    <scope>NUCLEOTIDE SEQUENCE [LARGE SCALE GENOMIC DNA]</scope>
</reference>
<comment type="caution">
    <text evidence="8">The sequence shown here is derived from an EMBL/GenBank/DDBJ whole genome shotgun (WGS) entry which is preliminary data.</text>
</comment>
<evidence type="ECO:0000256" key="6">
    <source>
        <dbReference type="SAM" id="Phobius"/>
    </source>
</evidence>
<dbReference type="InterPro" id="IPR006068">
    <property type="entry name" value="ATPase_P-typ_cation-transptr_C"/>
</dbReference>
<accession>A0A0G0T7X8</accession>
<dbReference type="InterPro" id="IPR023214">
    <property type="entry name" value="HAD_sf"/>
</dbReference>
<feature type="transmembrane region" description="Helical" evidence="6">
    <location>
        <begin position="124"/>
        <end position="152"/>
    </location>
</feature>
<dbReference type="Gene3D" id="3.40.50.1000">
    <property type="entry name" value="HAD superfamily/HAD-like"/>
    <property type="match status" value="1"/>
</dbReference>
<dbReference type="GO" id="GO:0005886">
    <property type="term" value="C:plasma membrane"/>
    <property type="evidence" value="ECO:0007669"/>
    <property type="project" value="UniProtKB-SubCell"/>
</dbReference>
<dbReference type="AlphaFoldDB" id="A0A0G0T7X8"/>
<evidence type="ECO:0000313" key="8">
    <source>
        <dbReference type="EMBL" id="KKR70901.1"/>
    </source>
</evidence>
<dbReference type="SUPFAM" id="SSF81665">
    <property type="entry name" value="Calcium ATPase, transmembrane domain M"/>
    <property type="match status" value="1"/>
</dbReference>
<evidence type="ECO:0000256" key="5">
    <source>
        <dbReference type="ARBA" id="ARBA00023136"/>
    </source>
</evidence>
<dbReference type="InterPro" id="IPR036412">
    <property type="entry name" value="HAD-like_sf"/>
</dbReference>
<dbReference type="Proteomes" id="UP000034562">
    <property type="component" value="Unassembled WGS sequence"/>
</dbReference>
<keyword evidence="4 6" id="KW-1133">Transmembrane helix</keyword>
<evidence type="ECO:0000256" key="1">
    <source>
        <dbReference type="ARBA" id="ARBA00004651"/>
    </source>
</evidence>
<dbReference type="PANTHER" id="PTHR43294">
    <property type="entry name" value="SODIUM/POTASSIUM-TRANSPORTING ATPASE SUBUNIT ALPHA"/>
    <property type="match status" value="1"/>
</dbReference>
<dbReference type="InterPro" id="IPR050510">
    <property type="entry name" value="Cation_transp_ATPase_P-type"/>
</dbReference>
<dbReference type="Pfam" id="PF00689">
    <property type="entry name" value="Cation_ATPase_C"/>
    <property type="match status" value="1"/>
</dbReference>
<feature type="transmembrane region" description="Helical" evidence="6">
    <location>
        <begin position="158"/>
        <end position="178"/>
    </location>
</feature>
<dbReference type="Gene3D" id="1.20.1110.10">
    <property type="entry name" value="Calcium-transporting ATPase, transmembrane domain"/>
    <property type="match status" value="1"/>
</dbReference>
<proteinExistence type="predicted"/>
<evidence type="ECO:0000313" key="9">
    <source>
        <dbReference type="Proteomes" id="UP000034562"/>
    </source>
</evidence>
<dbReference type="PANTHER" id="PTHR43294:SF21">
    <property type="entry name" value="CATION TRANSPORTING ATPASE"/>
    <property type="match status" value="1"/>
</dbReference>
<sequence>MNDAPALHKADMGIVVGEATDVAKESADLVLLDSNFSTIISAIEEGRSIFENIRKIILYLMSDAFTEIIIVIGSIAMGMPLPITAVQILWINLISDGFPNLALTVDPKRSDIMNESPRMLKEHLVNGWMLALIGFMSLIGGAISLAAFVIVYKTTNDISLARSVAFITLGLDSLVYVFSVRTLMRPFWKSNLFENKLLIWAVVAGFGLQVLPFTSSFLRQFFGLSSLGYNMPSSY</sequence>
<dbReference type="STRING" id="1618563.UU12_C0014G0011"/>
<dbReference type="SUPFAM" id="SSF56784">
    <property type="entry name" value="HAD-like"/>
    <property type="match status" value="1"/>
</dbReference>
<keyword evidence="5 6" id="KW-0472">Membrane</keyword>
<name>A0A0G0T7X8_9BACT</name>
<feature type="transmembrane region" description="Helical" evidence="6">
    <location>
        <begin position="198"/>
        <end position="222"/>
    </location>
</feature>
<organism evidence="8 9">
    <name type="scientific">Candidatus Woesebacteria bacterium GW2011_GWA2_40_7b</name>
    <dbReference type="NCBI Taxonomy" id="1618563"/>
    <lineage>
        <taxon>Bacteria</taxon>
        <taxon>Candidatus Woeseibacteriota</taxon>
    </lineage>
</organism>